<evidence type="ECO:0000259" key="8">
    <source>
        <dbReference type="Pfam" id="PF01545"/>
    </source>
</evidence>
<feature type="domain" description="Cation efflux protein cytoplasmic" evidence="9">
    <location>
        <begin position="287"/>
        <end position="362"/>
    </location>
</feature>
<keyword evidence="3" id="KW-0813">Transport</keyword>
<proteinExistence type="inferred from homology"/>
<dbReference type="EMBL" id="QQZY01000001">
    <property type="protein sequence ID" value="RDI75965.1"/>
    <property type="molecule type" value="Genomic_DNA"/>
</dbReference>
<dbReference type="AlphaFoldDB" id="A0A7M2Z1N6"/>
<feature type="transmembrane region" description="Helical" evidence="7">
    <location>
        <begin position="178"/>
        <end position="196"/>
    </location>
</feature>
<evidence type="ECO:0000256" key="3">
    <source>
        <dbReference type="ARBA" id="ARBA00022448"/>
    </source>
</evidence>
<dbReference type="Pfam" id="PF01545">
    <property type="entry name" value="Cation_efflux"/>
    <property type="match status" value="1"/>
</dbReference>
<protein>
    <submittedName>
        <fullName evidence="10">CDF: cation diffusion facilitator family transporter</fullName>
    </submittedName>
</protein>
<evidence type="ECO:0000313" key="11">
    <source>
        <dbReference type="Proteomes" id="UP000254134"/>
    </source>
</evidence>
<keyword evidence="11" id="KW-1185">Reference proteome</keyword>
<comment type="similarity">
    <text evidence="2">Belongs to the cation diffusion facilitator (CDF) transporter (TC 2.A.4) family.</text>
</comment>
<organism evidence="10 11">
    <name type="scientific">Gaiella occulta</name>
    <dbReference type="NCBI Taxonomy" id="1002870"/>
    <lineage>
        <taxon>Bacteria</taxon>
        <taxon>Bacillati</taxon>
        <taxon>Actinomycetota</taxon>
        <taxon>Thermoleophilia</taxon>
        <taxon>Gaiellales</taxon>
        <taxon>Gaiellaceae</taxon>
        <taxon>Gaiella</taxon>
    </lineage>
</organism>
<evidence type="ECO:0000259" key="9">
    <source>
        <dbReference type="Pfam" id="PF16916"/>
    </source>
</evidence>
<dbReference type="NCBIfam" id="TIGR01297">
    <property type="entry name" value="CDF"/>
    <property type="match status" value="1"/>
</dbReference>
<reference evidence="10 11" key="1">
    <citation type="submission" date="2018-07" db="EMBL/GenBank/DDBJ databases">
        <title>High-quality-draft genome sequence of Gaiella occulta.</title>
        <authorList>
            <person name="Severino R."/>
            <person name="Froufe H.J.C."/>
            <person name="Rainey F.A."/>
            <person name="Barroso C."/>
            <person name="Albuquerque L."/>
            <person name="Lobo-Da-Cunha A."/>
            <person name="Da Costa M.S."/>
            <person name="Egas C."/>
        </authorList>
    </citation>
    <scope>NUCLEOTIDE SEQUENCE [LARGE SCALE GENOMIC DNA]</scope>
    <source>
        <strain evidence="10 11">F2-233</strain>
    </source>
</reference>
<dbReference type="OrthoDB" id="9806522at2"/>
<keyword evidence="4 7" id="KW-0812">Transmembrane</keyword>
<feature type="transmembrane region" description="Helical" evidence="7">
    <location>
        <begin position="78"/>
        <end position="98"/>
    </location>
</feature>
<evidence type="ECO:0000256" key="2">
    <source>
        <dbReference type="ARBA" id="ARBA00008114"/>
    </source>
</evidence>
<dbReference type="GO" id="GO:0008324">
    <property type="term" value="F:monoatomic cation transmembrane transporter activity"/>
    <property type="evidence" value="ECO:0007669"/>
    <property type="project" value="InterPro"/>
</dbReference>
<dbReference type="InterPro" id="IPR002524">
    <property type="entry name" value="Cation_efflux"/>
</dbReference>
<dbReference type="GO" id="GO:0016020">
    <property type="term" value="C:membrane"/>
    <property type="evidence" value="ECO:0007669"/>
    <property type="project" value="UniProtKB-SubCell"/>
</dbReference>
<comment type="subcellular location">
    <subcellularLocation>
        <location evidence="1">Membrane</location>
        <topology evidence="1">Multi-pass membrane protein</topology>
    </subcellularLocation>
</comment>
<feature type="transmembrane region" description="Helical" evidence="7">
    <location>
        <begin position="38"/>
        <end position="58"/>
    </location>
</feature>
<reference evidence="11" key="2">
    <citation type="journal article" date="2019" name="MicrobiologyOpen">
        <title>High-quality draft genome sequence of Gaiella occulta isolated from a 150 meter deep mineral water borehole and comparison with the genome sequences of other deep-branching lineages of the phylum Actinobacteria.</title>
        <authorList>
            <person name="Severino R."/>
            <person name="Froufe H.J.C."/>
            <person name="Barroso C."/>
            <person name="Albuquerque L."/>
            <person name="Lobo-da-Cunha A."/>
            <person name="da Costa M.S."/>
            <person name="Egas C."/>
        </authorList>
    </citation>
    <scope>NUCLEOTIDE SEQUENCE [LARGE SCALE GENOMIC DNA]</scope>
    <source>
        <strain evidence="11">F2-233</strain>
    </source>
</reference>
<keyword evidence="5 7" id="KW-1133">Transmembrane helix</keyword>
<evidence type="ECO:0000256" key="1">
    <source>
        <dbReference type="ARBA" id="ARBA00004141"/>
    </source>
</evidence>
<sequence length="447" mass="46099">MSPPRRTALVSVAAALALVGIKLGTGLASGSLGLVSEALHSGTDLVAALLTFFAIGVAGRPADPSHPYGHGKAEHLAALAEAAVLLLVSVLVGVLAVARLGGWVEIETTAAWWVFAAVGVVIAIDVSRTVVSLRAARRYESPALLSNALHFGSDLAGTLAVLGGLVAVRAGWAEGDSLAALFVALLVVTAAARLIGRNVDVLMDRAPAAAVLAARAAIATLEPPVDVRRLRLREAAGRTFTDVVIGVPPGDAVGQGHALADRVEAAVQGVLPGSDVVVHVEPAGAEEVLRERVREAAMGVPRVREIHDLSVIELPDGIHVSLHLKLPGELPLDEAHGLAEQVERAIVDGIPEVVDVQTHLEPLAELAAGSEADDDPAEIDRIVRETVGGPPRSIRFLHTDEGLVVFLTLALDPSESLAAAHATASGVERRIRAAVPGVAGVIVHTEP</sequence>
<feature type="domain" description="Cation efflux protein cytoplasmic" evidence="9">
    <location>
        <begin position="217"/>
        <end position="282"/>
    </location>
</feature>
<gene>
    <name evidence="10" type="ORF">Gocc_0384</name>
</gene>
<dbReference type="Pfam" id="PF16916">
    <property type="entry name" value="ZT_dimer"/>
    <property type="match status" value="3"/>
</dbReference>
<accession>A0A7M2Z1N6</accession>
<dbReference type="InterPro" id="IPR027470">
    <property type="entry name" value="Cation_efflux_CTD"/>
</dbReference>
<feature type="transmembrane region" description="Helical" evidence="7">
    <location>
        <begin position="110"/>
        <end position="131"/>
    </location>
</feature>
<dbReference type="PANTHER" id="PTHR43840">
    <property type="entry name" value="MITOCHONDRIAL METAL TRANSPORTER 1-RELATED"/>
    <property type="match status" value="1"/>
</dbReference>
<dbReference type="Gene3D" id="1.20.1510.10">
    <property type="entry name" value="Cation efflux protein transmembrane domain"/>
    <property type="match status" value="1"/>
</dbReference>
<keyword evidence="6 7" id="KW-0472">Membrane</keyword>
<dbReference type="InterPro" id="IPR027469">
    <property type="entry name" value="Cation_efflux_TMD_sf"/>
</dbReference>
<dbReference type="RefSeq" id="WP_114794836.1">
    <property type="nucleotide sequence ID" value="NZ_QQZY01000001.1"/>
</dbReference>
<dbReference type="SUPFAM" id="SSF161111">
    <property type="entry name" value="Cation efflux protein transmembrane domain-like"/>
    <property type="match status" value="1"/>
</dbReference>
<dbReference type="InterPro" id="IPR036837">
    <property type="entry name" value="Cation_efflux_CTD_sf"/>
</dbReference>
<evidence type="ECO:0000256" key="4">
    <source>
        <dbReference type="ARBA" id="ARBA00022692"/>
    </source>
</evidence>
<dbReference type="InterPro" id="IPR058533">
    <property type="entry name" value="Cation_efflux_TM"/>
</dbReference>
<name>A0A7M2Z1N6_9ACTN</name>
<feature type="transmembrane region" description="Helical" evidence="7">
    <location>
        <begin position="151"/>
        <end position="172"/>
    </location>
</feature>
<dbReference type="Gene3D" id="3.30.70.1350">
    <property type="entry name" value="Cation efflux protein, cytoplasmic domain"/>
    <property type="match status" value="3"/>
</dbReference>
<comment type="caution">
    <text evidence="10">The sequence shown here is derived from an EMBL/GenBank/DDBJ whole genome shotgun (WGS) entry which is preliminary data.</text>
</comment>
<evidence type="ECO:0000256" key="7">
    <source>
        <dbReference type="SAM" id="Phobius"/>
    </source>
</evidence>
<dbReference type="Proteomes" id="UP000254134">
    <property type="component" value="Unassembled WGS sequence"/>
</dbReference>
<evidence type="ECO:0000256" key="6">
    <source>
        <dbReference type="ARBA" id="ARBA00023136"/>
    </source>
</evidence>
<evidence type="ECO:0000256" key="5">
    <source>
        <dbReference type="ARBA" id="ARBA00022989"/>
    </source>
</evidence>
<dbReference type="PANTHER" id="PTHR43840:SF15">
    <property type="entry name" value="MITOCHONDRIAL METAL TRANSPORTER 1-RELATED"/>
    <property type="match status" value="1"/>
</dbReference>
<dbReference type="InterPro" id="IPR050291">
    <property type="entry name" value="CDF_Transporter"/>
</dbReference>
<evidence type="ECO:0000313" key="10">
    <source>
        <dbReference type="EMBL" id="RDI75965.1"/>
    </source>
</evidence>
<feature type="domain" description="Cation efflux protein cytoplasmic" evidence="9">
    <location>
        <begin position="405"/>
        <end position="447"/>
    </location>
</feature>
<feature type="domain" description="Cation efflux protein transmembrane" evidence="8">
    <location>
        <begin position="9"/>
        <end position="203"/>
    </location>
</feature>
<dbReference type="SUPFAM" id="SSF160240">
    <property type="entry name" value="Cation efflux protein cytoplasmic domain-like"/>
    <property type="match status" value="3"/>
</dbReference>